<dbReference type="OMA" id="DFFQYKH"/>
<evidence type="ECO:0000313" key="3">
    <source>
        <dbReference type="EMBL" id="CRG98000.1"/>
    </source>
</evidence>
<keyword evidence="2" id="KW-1133">Transmembrane helix</keyword>
<comment type="caution">
    <text evidence="3">The sequence shown here is derived from an EMBL/GenBank/DDBJ whole genome shotgun (WGS) entry which is preliminary data.</text>
</comment>
<dbReference type="OrthoDB" id="377675at2759"/>
<organism evidence="3 4">
    <name type="scientific">Plasmodium gallinaceum</name>
    <dbReference type="NCBI Taxonomy" id="5849"/>
    <lineage>
        <taxon>Eukaryota</taxon>
        <taxon>Sar</taxon>
        <taxon>Alveolata</taxon>
        <taxon>Apicomplexa</taxon>
        <taxon>Aconoidasida</taxon>
        <taxon>Haemosporida</taxon>
        <taxon>Plasmodiidae</taxon>
        <taxon>Plasmodium</taxon>
        <taxon>Plasmodium (Haemamoeba)</taxon>
    </lineage>
</organism>
<feature type="coiled-coil region" evidence="1">
    <location>
        <begin position="1526"/>
        <end position="1553"/>
    </location>
</feature>
<feature type="transmembrane region" description="Helical" evidence="2">
    <location>
        <begin position="216"/>
        <end position="234"/>
    </location>
</feature>
<evidence type="ECO:0000256" key="1">
    <source>
        <dbReference type="SAM" id="Coils"/>
    </source>
</evidence>
<dbReference type="VEuPathDB" id="PlasmoDB:PGAL8A_00043100"/>
<gene>
    <name evidence="3" type="ORF">PGAL8A_00043100</name>
</gene>
<reference evidence="3" key="1">
    <citation type="submission" date="2015-04" db="EMBL/GenBank/DDBJ databases">
        <authorList>
            <consortium name="Pathogen Informatics"/>
        </authorList>
    </citation>
    <scope>NUCLEOTIDE SEQUENCE [LARGE SCALE GENOMIC DNA]</scope>
    <source>
        <strain evidence="3">8A</strain>
    </source>
</reference>
<feature type="transmembrane region" description="Helical" evidence="2">
    <location>
        <begin position="754"/>
        <end position="774"/>
    </location>
</feature>
<keyword evidence="4" id="KW-1185">Reference proteome</keyword>
<sequence length="1653" mass="198949">MENKEMRNDKILIFDTNSSINHLTGDEFYFYSNDDAIIYKKNNSYKLHKETNVNNNSNTTEKNTKNTKKINEHNEKEYNKKKISNLNKGNDIIINCYFSEYINKQHIFEEREKFVFENEFNKISDIYNTEEIMKIINNLNSIRKEIETVIYKKLERKYKNFLVSTIKIKTIENYITNIKNLLSENMNELKIMQKNKYKESLNIIHLFKKKKKSKKINLVILVLYFIYIYDKLIFKNILKRDYEYASVIFYELLNFLNENITLLNNINCIHNLKEKMFSTYFNRLKQNNQTNFVDFLFSNSSKRNLETQLEKSVKIYYLLFKSKSYNFIDNFLAYVYQCFQKISKQIIFSFIIVNKKKVKEKKKINNDKDEILFFYENDLNINENIEHEENIRNEKDKKNSDNFTKIKKKINNSLNEKLQKENVNKKNLSSNKHFTEKIPNSENVNMTYTPSNFENIFFSINDNINESPIAINENSDYNISREEEKGAKVSINKKNEKFEDEINNLQEDNFLFIPLNELVQKLKEKDGMISLIKIYEIVFDILNKYDFIIIYLLKCHKNMKSDYVLLEKTNDSFISKEKIEHSLNVDNNKSSIYHSKNDQNDIYFNENTYKNHNNICDINIENRKSSDENMAEKNLYNSFSFYDIYFFCRNKNSHSIDSKFYEAKDYDNSSITKFFLKNINIENCSFSENCLKIKEEIENYLKDKSMEYNHSIEYLNFALENVDKLLNAKDKFLKNIEKVIKIIIENIQFHDFNFNYIFGFIVITIIFCCNSFLFKFNCSNYQIYNLNKTKYYYTKEKYEVFEKKELSEEYVNEENDKIFNVYKREEIKKCEENTDSFQEKNDKKFTSFSNSKYKEKTTKICRKNFILNNDIKSENINTTIINNQLNKKENEKNKSSVSNVGKKGEECNNDEFIRINNFKNEKLFLSEIKNNIIFEEMEKKIKNYLSKYFCINIKKLNDVINKDNWTRIPININHHIFNKKINFFSVISFYKKTFSDFLNKPFSENPLKNFNFKKLEEELCSDNNLNEHINDNINSQSYVKLVDGLSNVNLDSINEIENLYNDYDDKKYEELKINKEKIELNNFEIVNFDIILSNSANVLASILQNYFILKELLYNLKEEINEYIFKLIDFYLYIICFFFMKKENIEELIIDIKKYSERLGINNIYFILKKQEKYNELYNFLISHNEEIKRNFHKYNFLGFNKNESKFSQAKYDLIKFNNITDNNSQFFYLNNFRKIYSSTSLYALSEKIISLESSFCLICKLKEEIIEQKNNLKKKEYEEIYNDNKNDNIKSKNTIIEHLKEDNTKKKDEKDVFLNFLDKKLAIIDELRILIYCDSLYDIIESSNYINEILKIINETFNEENKNKTGIDDLNTKKKDLKKKLSQYMNLYLNILNDTKRKLMFCCEGILSIVIHYILWNLINYIFNLNNIEIVHKIKSEFMPIISKNNEHNKLTTNEANDNKNSSCITKKKNPQEELQKNSTILQNKCNKKNSKVKVINIANENDDYNEEDKGYLLSILKSYFYKISNIINLNIKNLEKEIEQNINNNIKMKNTIYTNFYKDLKNPNSKYYKHYYIFLSKEVNYFEQYLDLHFYNVENVENLIKNYNSDFYQYKHIYSIILKYHNFKKLPESYLAHFEKDILKKIQNKIKSRNM</sequence>
<evidence type="ECO:0000256" key="2">
    <source>
        <dbReference type="SAM" id="Phobius"/>
    </source>
</evidence>
<keyword evidence="2" id="KW-0472">Membrane</keyword>
<dbReference type="EMBL" id="CVMV01000132">
    <property type="protein sequence ID" value="CRG98000.1"/>
    <property type="molecule type" value="Genomic_DNA"/>
</dbReference>
<keyword evidence="2" id="KW-0812">Transmembrane</keyword>
<dbReference type="GeneID" id="39728956"/>
<evidence type="ECO:0000313" key="4">
    <source>
        <dbReference type="Proteomes" id="UP000220797"/>
    </source>
</evidence>
<dbReference type="RefSeq" id="XP_028530797.1">
    <property type="nucleotide sequence ID" value="XM_028674446.1"/>
</dbReference>
<dbReference type="Proteomes" id="UP000220797">
    <property type="component" value="Unassembled WGS sequence"/>
</dbReference>
<proteinExistence type="predicted"/>
<accession>A0A1J1GZK1</accession>
<name>A0A1J1GZK1_PLAGA</name>
<keyword evidence="1" id="KW-0175">Coiled coil</keyword>
<protein>
    <submittedName>
        <fullName evidence="3">Uncharacterized protein</fullName>
    </submittedName>
</protein>